<reference evidence="1 3" key="1">
    <citation type="submission" date="2020-07" db="EMBL/GenBank/DDBJ databases">
        <authorList>
            <person name="Criscuolo A."/>
        </authorList>
    </citation>
    <scope>NUCLEOTIDE SEQUENCE [LARGE SCALE GENOMIC DNA]</scope>
    <source>
        <strain evidence="1">CIP111751</strain>
    </source>
</reference>
<dbReference type="RefSeq" id="WP_184284032.1">
    <property type="nucleotide sequence ID" value="NZ_BMCO01000003.1"/>
</dbReference>
<evidence type="ECO:0000313" key="2">
    <source>
        <dbReference type="EMBL" id="MBB6423936.1"/>
    </source>
</evidence>
<name>A0A6V7RPM2_9STAP</name>
<evidence type="ECO:0000313" key="3">
    <source>
        <dbReference type="Proteomes" id="UP000534001"/>
    </source>
</evidence>
<dbReference type="EMBL" id="CAJEWA010000006">
    <property type="protein sequence ID" value="CAD2080376.1"/>
    <property type="molecule type" value="Genomic_DNA"/>
</dbReference>
<proteinExistence type="predicted"/>
<dbReference type="Proteomes" id="UP000534001">
    <property type="component" value="Unassembled WGS sequence"/>
</dbReference>
<dbReference type="Pfam" id="PF10117">
    <property type="entry name" value="McrBC"/>
    <property type="match status" value="1"/>
</dbReference>
<dbReference type="EMBL" id="JACHFF010000003">
    <property type="protein sequence ID" value="MBB6423936.1"/>
    <property type="molecule type" value="Genomic_DNA"/>
</dbReference>
<reference evidence="2 4" key="2">
    <citation type="submission" date="2020-08" db="EMBL/GenBank/DDBJ databases">
        <title>Genomic Encyclopedia of Type Strains, Phase IV (KMG-IV): sequencing the most valuable type-strain genomes for metagenomic binning, comparative biology and taxonomic classification.</title>
        <authorList>
            <person name="Goeker M."/>
        </authorList>
    </citation>
    <scope>NUCLEOTIDE SEQUENCE [LARGE SCALE GENOMIC DNA]</scope>
    <source>
        <strain evidence="2 4">DSM 22419</strain>
    </source>
</reference>
<dbReference type="PANTHER" id="PTHR38733:SF1">
    <property type="entry name" value="TYPE IV METHYL-DIRECTED RESTRICTION ENZYME ECOKMCRBC"/>
    <property type="match status" value="1"/>
</dbReference>
<dbReference type="AlphaFoldDB" id="A0A6V7RPM2"/>
<organism evidence="1 3">
    <name type="scientific">Jeotgalicoccus coquinae</name>
    <dbReference type="NCBI Taxonomy" id="709509"/>
    <lineage>
        <taxon>Bacteria</taxon>
        <taxon>Bacillati</taxon>
        <taxon>Bacillota</taxon>
        <taxon>Bacilli</taxon>
        <taxon>Bacillales</taxon>
        <taxon>Staphylococcaceae</taxon>
        <taxon>Jeotgalicoccus</taxon>
    </lineage>
</organism>
<gene>
    <name evidence="2" type="ORF">HNR41_001913</name>
    <name evidence="1" type="ORF">JEOCOQ751_01729</name>
</gene>
<dbReference type="InterPro" id="IPR019292">
    <property type="entry name" value="McrC"/>
</dbReference>
<evidence type="ECO:0000313" key="1">
    <source>
        <dbReference type="EMBL" id="CAD2080376.1"/>
    </source>
</evidence>
<dbReference type="PANTHER" id="PTHR38733">
    <property type="entry name" value="PROTEIN MCRC"/>
    <property type="match status" value="1"/>
</dbReference>
<comment type="caution">
    <text evidence="1">The sequence shown here is derived from an EMBL/GenBank/DDBJ whole genome shotgun (WGS) entry which is preliminary data.</text>
</comment>
<evidence type="ECO:0000313" key="4">
    <source>
        <dbReference type="Proteomes" id="UP000545588"/>
    </source>
</evidence>
<protein>
    <submittedName>
        <fullName evidence="2">5-methylcytosine-specific restriction endonuclease McrBC regulatory subunit McrC</fullName>
    </submittedName>
</protein>
<dbReference type="Proteomes" id="UP000545588">
    <property type="component" value="Unassembled WGS sequence"/>
</dbReference>
<dbReference type="GO" id="GO:0004519">
    <property type="term" value="F:endonuclease activity"/>
    <property type="evidence" value="ECO:0007669"/>
    <property type="project" value="UniProtKB-KW"/>
</dbReference>
<accession>A0A6V7RPM2</accession>
<keyword evidence="2" id="KW-0540">Nuclease</keyword>
<sequence length="442" mass="52428">MKVTDNNRNIPRDTVSISEAFINQVANKELSELEMEQLFLFPPRLEETDDLSSDQKVLEANLKTLKTTNIMGIIGYNAEQLFISSRFDTGNDFFFYYLLKKVLNINIVNEDVNMEMKKGYLDILLFLFPKYLNLALRKGLFKEYQEKRYNDSNVKGKLDVKRHLTENFTFTGKVAYNIREFSYDNPVINLVRYAIEFIKMRKDFRSVLNLNDVTRKNIKQIEEHSFNYKQRNVLSVIQENLKKPVRHGYYFEYRKLQLLCLAILRANESMYKQTNDHKIYGILFDGSWLFEEYVNLLIKDAYYHPQNKTEIGKQYLFEGSVGLIYPDFISKNNINRSIADAKYKRYGSIHGKDYLQLVAYMYRFDAKQGYYIYPKNYDDREEANETLYLKQGINKETAKKDEDITVRKVGIGIHYDADTFQEFEKRMAEEEKMLRKTLGIEL</sequence>
<keyword evidence="2" id="KW-0255">Endonuclease</keyword>
<keyword evidence="2" id="KW-0378">Hydrolase</keyword>
<keyword evidence="4" id="KW-1185">Reference proteome</keyword>